<dbReference type="PANTHER" id="PTHR43630:SF1">
    <property type="entry name" value="POLY-BETA-1,6-N-ACETYL-D-GLUCOSAMINE SYNTHASE"/>
    <property type="match status" value="1"/>
</dbReference>
<feature type="domain" description="Glycosyltransferase 2-like" evidence="5">
    <location>
        <begin position="47"/>
        <end position="219"/>
    </location>
</feature>
<dbReference type="SUPFAM" id="SSF53448">
    <property type="entry name" value="Nucleotide-diphospho-sugar transferases"/>
    <property type="match status" value="1"/>
</dbReference>
<dbReference type="AlphaFoldDB" id="A0A9D1PSK0"/>
<feature type="transmembrane region" description="Helical" evidence="4">
    <location>
        <begin position="285"/>
        <end position="309"/>
    </location>
</feature>
<comment type="similarity">
    <text evidence="1">Belongs to the glycosyltransferase 2 family.</text>
</comment>
<keyword evidence="2" id="KW-0328">Glycosyltransferase</keyword>
<reference evidence="6" key="1">
    <citation type="journal article" date="2021" name="PeerJ">
        <title>Extensive microbial diversity within the chicken gut microbiome revealed by metagenomics and culture.</title>
        <authorList>
            <person name="Gilroy R."/>
            <person name="Ravi A."/>
            <person name="Getino M."/>
            <person name="Pursley I."/>
            <person name="Horton D.L."/>
            <person name="Alikhan N.F."/>
            <person name="Baker D."/>
            <person name="Gharbi K."/>
            <person name="Hall N."/>
            <person name="Watson M."/>
            <person name="Adriaenssens E.M."/>
            <person name="Foster-Nyarko E."/>
            <person name="Jarju S."/>
            <person name="Secka A."/>
            <person name="Antonio M."/>
            <person name="Oren A."/>
            <person name="Chaudhuri R.R."/>
            <person name="La Ragione R."/>
            <person name="Hildebrand F."/>
            <person name="Pallen M.J."/>
        </authorList>
    </citation>
    <scope>NUCLEOTIDE SEQUENCE</scope>
    <source>
        <strain evidence="6">Gambia11-129</strain>
    </source>
</reference>
<dbReference type="InterPro" id="IPR001173">
    <property type="entry name" value="Glyco_trans_2-like"/>
</dbReference>
<organism evidence="6 7">
    <name type="scientific">Candidatus Ornithospirochaeta avicola</name>
    <dbReference type="NCBI Taxonomy" id="2840896"/>
    <lineage>
        <taxon>Bacteria</taxon>
        <taxon>Pseudomonadati</taxon>
        <taxon>Spirochaetota</taxon>
        <taxon>Spirochaetia</taxon>
        <taxon>Spirochaetales</taxon>
        <taxon>Spirochaetaceae</taxon>
        <taxon>Spirochaetaceae incertae sedis</taxon>
        <taxon>Candidatus Ornithospirochaeta</taxon>
    </lineage>
</organism>
<evidence type="ECO:0000256" key="4">
    <source>
        <dbReference type="SAM" id="Phobius"/>
    </source>
</evidence>
<comment type="caution">
    <text evidence="6">The sequence shown here is derived from an EMBL/GenBank/DDBJ whole genome shotgun (WGS) entry which is preliminary data.</text>
</comment>
<evidence type="ECO:0000313" key="6">
    <source>
        <dbReference type="EMBL" id="HIV98931.1"/>
    </source>
</evidence>
<dbReference type="Proteomes" id="UP000823936">
    <property type="component" value="Unassembled WGS sequence"/>
</dbReference>
<evidence type="ECO:0000259" key="5">
    <source>
        <dbReference type="Pfam" id="PF00535"/>
    </source>
</evidence>
<accession>A0A9D1PSK0</accession>
<dbReference type="CDD" id="cd06423">
    <property type="entry name" value="CESA_like"/>
    <property type="match status" value="1"/>
</dbReference>
<reference evidence="6" key="2">
    <citation type="submission" date="2021-04" db="EMBL/GenBank/DDBJ databases">
        <authorList>
            <person name="Gilroy R."/>
        </authorList>
    </citation>
    <scope>NUCLEOTIDE SEQUENCE</scope>
    <source>
        <strain evidence="6">Gambia11-129</strain>
    </source>
</reference>
<dbReference type="GO" id="GO:0016757">
    <property type="term" value="F:glycosyltransferase activity"/>
    <property type="evidence" value="ECO:0007669"/>
    <property type="project" value="UniProtKB-KW"/>
</dbReference>
<name>A0A9D1PSK0_9SPIO</name>
<keyword evidence="4" id="KW-0812">Transmembrane</keyword>
<evidence type="ECO:0000256" key="2">
    <source>
        <dbReference type="ARBA" id="ARBA00022676"/>
    </source>
</evidence>
<dbReference type="Pfam" id="PF00535">
    <property type="entry name" value="Glycos_transf_2"/>
    <property type="match status" value="1"/>
</dbReference>
<keyword evidence="3" id="KW-0808">Transferase</keyword>
<dbReference type="PANTHER" id="PTHR43630">
    <property type="entry name" value="POLY-BETA-1,6-N-ACETYL-D-GLUCOSAMINE SYNTHASE"/>
    <property type="match status" value="1"/>
</dbReference>
<gene>
    <name evidence="6" type="ORF">IAB12_04035</name>
</gene>
<evidence type="ECO:0000256" key="1">
    <source>
        <dbReference type="ARBA" id="ARBA00006739"/>
    </source>
</evidence>
<protein>
    <submittedName>
        <fullName evidence="6">Glycosyltransferase</fullName>
    </submittedName>
</protein>
<dbReference type="Gene3D" id="3.90.550.10">
    <property type="entry name" value="Spore Coat Polysaccharide Biosynthesis Protein SpsA, Chain A"/>
    <property type="match status" value="1"/>
</dbReference>
<sequence>MDVFLTTLSVSLFILGIYSVITTFSNFIHFSNIKRKAALVNEGDLVSVIVPARNEEKNIKTLVSSLKSQDYKNIEFLIINDCSEDKTAEILEEETKGDSRFRIFNGSPDFKKAKNGKINALLQVLPHAKGKYFYLTDADTVHEKGAVSYAYSVMIDRNLDIISGYPHEKCGTFFASVIVSAMNFVIFLVPHYIERFINSSFFSVAIGQFIMVKRSSYEKTGGYEMIKDNVCDDMALAHYMVRNRMHYHFVPISRYITCNMYPNSKEAFNGITRSVNGAIPMRTRVYPITFVIVAALLLLSVSPLLTFLYPVYPSLLMYALGMSGWIMFYLCWTVSALSTKTGASISLCGPVAIFMTAVMYVTGIFRKVFKISFVWKGRKL</sequence>
<dbReference type="InterPro" id="IPR029044">
    <property type="entry name" value="Nucleotide-diphossugar_trans"/>
</dbReference>
<feature type="transmembrane region" description="Helical" evidence="4">
    <location>
        <begin position="315"/>
        <end position="332"/>
    </location>
</feature>
<evidence type="ECO:0000313" key="7">
    <source>
        <dbReference type="Proteomes" id="UP000823936"/>
    </source>
</evidence>
<evidence type="ECO:0000256" key="3">
    <source>
        <dbReference type="ARBA" id="ARBA00022679"/>
    </source>
</evidence>
<feature type="transmembrane region" description="Helical" evidence="4">
    <location>
        <begin position="344"/>
        <end position="365"/>
    </location>
</feature>
<proteinExistence type="inferred from homology"/>
<keyword evidence="4" id="KW-0472">Membrane</keyword>
<feature type="transmembrane region" description="Helical" evidence="4">
    <location>
        <begin position="170"/>
        <end position="189"/>
    </location>
</feature>
<dbReference type="EMBL" id="DXHU01000016">
    <property type="protein sequence ID" value="HIV98931.1"/>
    <property type="molecule type" value="Genomic_DNA"/>
</dbReference>
<feature type="transmembrane region" description="Helical" evidence="4">
    <location>
        <begin position="6"/>
        <end position="28"/>
    </location>
</feature>
<keyword evidence="4" id="KW-1133">Transmembrane helix</keyword>